<evidence type="ECO:0000256" key="1">
    <source>
        <dbReference type="SAM" id="MobiDB-lite"/>
    </source>
</evidence>
<protein>
    <submittedName>
        <fullName evidence="2">Uncharacterized protein</fullName>
    </submittedName>
</protein>
<dbReference type="Proteomes" id="UP001494588">
    <property type="component" value="Unassembled WGS sequence"/>
</dbReference>
<name>A0ABU9QQR8_9BURK</name>
<comment type="caution">
    <text evidence="2">The sequence shown here is derived from an EMBL/GenBank/DDBJ whole genome shotgun (WGS) entry which is preliminary data.</text>
</comment>
<feature type="region of interest" description="Disordered" evidence="1">
    <location>
        <begin position="1"/>
        <end position="21"/>
    </location>
</feature>
<organism evidence="2 3">
    <name type="scientific">Paraburkholderia sabiae</name>
    <dbReference type="NCBI Taxonomy" id="273251"/>
    <lineage>
        <taxon>Bacteria</taxon>
        <taxon>Pseudomonadati</taxon>
        <taxon>Pseudomonadota</taxon>
        <taxon>Betaproteobacteria</taxon>
        <taxon>Burkholderiales</taxon>
        <taxon>Burkholderiaceae</taxon>
        <taxon>Paraburkholderia</taxon>
    </lineage>
</organism>
<evidence type="ECO:0000313" key="2">
    <source>
        <dbReference type="EMBL" id="MEM5291744.1"/>
    </source>
</evidence>
<feature type="compositionally biased region" description="Basic and acidic residues" evidence="1">
    <location>
        <begin position="1"/>
        <end position="14"/>
    </location>
</feature>
<dbReference type="RefSeq" id="WP_201661338.1">
    <property type="nucleotide sequence ID" value="NZ_CAJHCS010000048.1"/>
</dbReference>
<accession>A0ABU9QQR8</accession>
<keyword evidence="3" id="KW-1185">Reference proteome</keyword>
<evidence type="ECO:0000313" key="3">
    <source>
        <dbReference type="Proteomes" id="UP001494588"/>
    </source>
</evidence>
<dbReference type="EMBL" id="JAZHGC010000058">
    <property type="protein sequence ID" value="MEM5291744.1"/>
    <property type="molecule type" value="Genomic_DNA"/>
</dbReference>
<proteinExistence type="predicted"/>
<sequence length="178" mass="20298">MFESDNDRVARGPKDQGSTPELEYWHQRSEEAQALIARLTARLRGRERRIARLELAISRTVVMHHVWASHLERRLERLPFALTTVGDETPSVKAAQERGVTVHLPHLTRTLEVLFEVMQEYWSEWEPDRPPKSSTVARAIDERLGLKGQANGEASRSAQTFAAALRPDSVNESDGRHR</sequence>
<reference evidence="2 3" key="1">
    <citation type="submission" date="2024-01" db="EMBL/GenBank/DDBJ databases">
        <title>The diversity of rhizobia nodulating Mimosa spp. in eleven states of Brazil covering several biomes is determined by host plant, location, and edaphic factors.</title>
        <authorList>
            <person name="Rouws L."/>
            <person name="Barauna A."/>
            <person name="Beukes C."/>
            <person name="De Faria S.M."/>
            <person name="Gross E."/>
            <person name="Dos Reis Junior F.B."/>
            <person name="Simon M."/>
            <person name="Maluk M."/>
            <person name="Odee D.W."/>
            <person name="Kenicer G."/>
            <person name="Young J.P.W."/>
            <person name="Reis V.M."/>
            <person name="Zilli J."/>
            <person name="James E.K."/>
        </authorList>
    </citation>
    <scope>NUCLEOTIDE SEQUENCE [LARGE SCALE GENOMIC DNA]</scope>
    <source>
        <strain evidence="2 3">JPY77</strain>
    </source>
</reference>
<feature type="region of interest" description="Disordered" evidence="1">
    <location>
        <begin position="147"/>
        <end position="178"/>
    </location>
</feature>
<gene>
    <name evidence="2" type="ORF">V4C55_39115</name>
</gene>